<keyword evidence="3" id="KW-1185">Reference proteome</keyword>
<dbReference type="AlphaFoldDB" id="A0A1Z5R6J4"/>
<accession>A0A1Z5R6J4</accession>
<gene>
    <name evidence="2" type="ORF">SORBI_3008G091614</name>
</gene>
<keyword evidence="1" id="KW-0812">Transmembrane</keyword>
<proteinExistence type="predicted"/>
<keyword evidence="1" id="KW-0472">Membrane</keyword>
<reference evidence="2 3" key="1">
    <citation type="journal article" date="2009" name="Nature">
        <title>The Sorghum bicolor genome and the diversification of grasses.</title>
        <authorList>
            <person name="Paterson A.H."/>
            <person name="Bowers J.E."/>
            <person name="Bruggmann R."/>
            <person name="Dubchak I."/>
            <person name="Grimwood J."/>
            <person name="Gundlach H."/>
            <person name="Haberer G."/>
            <person name="Hellsten U."/>
            <person name="Mitros T."/>
            <person name="Poliakov A."/>
            <person name="Schmutz J."/>
            <person name="Spannagl M."/>
            <person name="Tang H."/>
            <person name="Wang X."/>
            <person name="Wicker T."/>
            <person name="Bharti A.K."/>
            <person name="Chapman J."/>
            <person name="Feltus F.A."/>
            <person name="Gowik U."/>
            <person name="Grigoriev I.V."/>
            <person name="Lyons E."/>
            <person name="Maher C.A."/>
            <person name="Martis M."/>
            <person name="Narechania A."/>
            <person name="Otillar R.P."/>
            <person name="Penning B.W."/>
            <person name="Salamov A.A."/>
            <person name="Wang Y."/>
            <person name="Zhang L."/>
            <person name="Carpita N.C."/>
            <person name="Freeling M."/>
            <person name="Gingle A.R."/>
            <person name="Hash C.T."/>
            <person name="Keller B."/>
            <person name="Klein P."/>
            <person name="Kresovich S."/>
            <person name="McCann M.C."/>
            <person name="Ming R."/>
            <person name="Peterson D.G."/>
            <person name="Mehboob-ur-Rahman"/>
            <person name="Ware D."/>
            <person name="Westhoff P."/>
            <person name="Mayer K.F."/>
            <person name="Messing J."/>
            <person name="Rokhsar D.S."/>
        </authorList>
    </citation>
    <scope>NUCLEOTIDE SEQUENCE [LARGE SCALE GENOMIC DNA]</scope>
    <source>
        <strain evidence="3">cv. BTx623</strain>
    </source>
</reference>
<dbReference type="EMBL" id="CM000767">
    <property type="protein sequence ID" value="OQU79071.1"/>
    <property type="molecule type" value="Genomic_DNA"/>
</dbReference>
<organism evidence="2 3">
    <name type="scientific">Sorghum bicolor</name>
    <name type="common">Sorghum</name>
    <name type="synonym">Sorghum vulgare</name>
    <dbReference type="NCBI Taxonomy" id="4558"/>
    <lineage>
        <taxon>Eukaryota</taxon>
        <taxon>Viridiplantae</taxon>
        <taxon>Streptophyta</taxon>
        <taxon>Embryophyta</taxon>
        <taxon>Tracheophyta</taxon>
        <taxon>Spermatophyta</taxon>
        <taxon>Magnoliopsida</taxon>
        <taxon>Liliopsida</taxon>
        <taxon>Poales</taxon>
        <taxon>Poaceae</taxon>
        <taxon>PACMAD clade</taxon>
        <taxon>Panicoideae</taxon>
        <taxon>Andropogonodae</taxon>
        <taxon>Andropogoneae</taxon>
        <taxon>Sorghinae</taxon>
        <taxon>Sorghum</taxon>
    </lineage>
</organism>
<dbReference type="Gramene" id="OQU79071">
    <property type="protein sequence ID" value="OQU79071"/>
    <property type="gene ID" value="SORBI_3008G091614"/>
</dbReference>
<keyword evidence="1" id="KW-1133">Transmembrane helix</keyword>
<dbReference type="InParanoid" id="A0A1Z5R6J4"/>
<sequence length="83" mass="9493">MYHSYCKIWMTPAVVKERNLEFEKEHANGGTMVNLHIKGTFAATVDISLLIRMSSNSCLCLTHYYVLSYLLVFSFSLTLGVFH</sequence>
<reference evidence="3" key="2">
    <citation type="journal article" date="2018" name="Plant J.">
        <title>The Sorghum bicolor reference genome: improved assembly, gene annotations, a transcriptome atlas, and signatures of genome organization.</title>
        <authorList>
            <person name="McCormick R.F."/>
            <person name="Truong S.K."/>
            <person name="Sreedasyam A."/>
            <person name="Jenkins J."/>
            <person name="Shu S."/>
            <person name="Sims D."/>
            <person name="Kennedy M."/>
            <person name="Amirebrahimi M."/>
            <person name="Weers B.D."/>
            <person name="McKinley B."/>
            <person name="Mattison A."/>
            <person name="Morishige D.T."/>
            <person name="Grimwood J."/>
            <person name="Schmutz J."/>
            <person name="Mullet J.E."/>
        </authorList>
    </citation>
    <scope>NUCLEOTIDE SEQUENCE [LARGE SCALE GENOMIC DNA]</scope>
    <source>
        <strain evidence="3">cv. BTx623</strain>
    </source>
</reference>
<name>A0A1Z5R6J4_SORBI</name>
<evidence type="ECO:0000313" key="3">
    <source>
        <dbReference type="Proteomes" id="UP000000768"/>
    </source>
</evidence>
<feature type="transmembrane region" description="Helical" evidence="1">
    <location>
        <begin position="62"/>
        <end position="82"/>
    </location>
</feature>
<evidence type="ECO:0000313" key="2">
    <source>
        <dbReference type="EMBL" id="OQU79071.1"/>
    </source>
</evidence>
<evidence type="ECO:0000256" key="1">
    <source>
        <dbReference type="SAM" id="Phobius"/>
    </source>
</evidence>
<protein>
    <submittedName>
        <fullName evidence="2">Uncharacterized protein</fullName>
    </submittedName>
</protein>
<dbReference type="Proteomes" id="UP000000768">
    <property type="component" value="Chromosome 8"/>
</dbReference>